<dbReference type="Proteomes" id="UP000095286">
    <property type="component" value="Unplaced"/>
</dbReference>
<evidence type="ECO:0000313" key="2">
    <source>
        <dbReference type="WBParaSite" id="RSKR_0000927400.1"/>
    </source>
</evidence>
<accession>A0AC35UB19</accession>
<reference evidence="2" key="1">
    <citation type="submission" date="2016-11" db="UniProtKB">
        <authorList>
            <consortium name="WormBaseParasite"/>
        </authorList>
    </citation>
    <scope>IDENTIFICATION</scope>
    <source>
        <strain evidence="2">KR3021</strain>
    </source>
</reference>
<evidence type="ECO:0000313" key="1">
    <source>
        <dbReference type="Proteomes" id="UP000095286"/>
    </source>
</evidence>
<sequence length="337" mass="38598">MGETKRSPTFNAGPNDKLKWCLSINPKGLDAESKEYLSLYLLLVQANTKNEVQAKFKFTIISTLEEKKNVKLESQRPYKFRTSKDWGFRKYINRDFLYDDKNGLLTDDTLTIFCEVSLVQEVINVTGQTNMLRNLRIPQPTLTEDLTKLFECGLYSDCVLEVKNKVFKAHKAILATRSPVFAAMFQHGTIESNENKIIINDLDGEVISELLRFMYTETCPNLQLLGHRLFIAADKYQVERLRILSEHSLSQSLTVHNVCQTFILSEMYCAPTLRAKCIQFINKHSSDLMTSPDWSEFIQQNPLLLSQIYKAMVEEVHSPTIISGTPPKKRLKPNGST</sequence>
<protein>
    <submittedName>
        <fullName evidence="2">BTB domain-containing protein</fullName>
    </submittedName>
</protein>
<organism evidence="1 2">
    <name type="scientific">Rhabditophanes sp. KR3021</name>
    <dbReference type="NCBI Taxonomy" id="114890"/>
    <lineage>
        <taxon>Eukaryota</taxon>
        <taxon>Metazoa</taxon>
        <taxon>Ecdysozoa</taxon>
        <taxon>Nematoda</taxon>
        <taxon>Chromadorea</taxon>
        <taxon>Rhabditida</taxon>
        <taxon>Tylenchina</taxon>
        <taxon>Panagrolaimomorpha</taxon>
        <taxon>Strongyloidoidea</taxon>
        <taxon>Alloionematidae</taxon>
        <taxon>Rhabditophanes</taxon>
    </lineage>
</organism>
<name>A0AC35UB19_9BILA</name>
<dbReference type="WBParaSite" id="RSKR_0000927400.1">
    <property type="protein sequence ID" value="RSKR_0000927400.1"/>
    <property type="gene ID" value="RSKR_0000927400"/>
</dbReference>
<proteinExistence type="predicted"/>